<comment type="caution">
    <text evidence="6">The sequence shown here is derived from an EMBL/GenBank/DDBJ whole genome shotgun (WGS) entry which is preliminary data.</text>
</comment>
<gene>
    <name evidence="6" type="ORF">Ae201684_017780</name>
</gene>
<dbReference type="InterPro" id="IPR052727">
    <property type="entry name" value="Rab4/Rab5_effector"/>
</dbReference>
<dbReference type="SUPFAM" id="SSF57903">
    <property type="entry name" value="FYVE/PHD zinc finger"/>
    <property type="match status" value="1"/>
</dbReference>
<dbReference type="PROSITE" id="PS50178">
    <property type="entry name" value="ZF_FYVE"/>
    <property type="match status" value="1"/>
</dbReference>
<dbReference type="AlphaFoldDB" id="A0A6G0W859"/>
<dbReference type="Proteomes" id="UP000481153">
    <property type="component" value="Unassembled WGS sequence"/>
</dbReference>
<dbReference type="VEuPathDB" id="FungiDB:AeMF1_012370"/>
<feature type="domain" description="FYVE-type" evidence="5">
    <location>
        <begin position="265"/>
        <end position="319"/>
    </location>
</feature>
<proteinExistence type="predicted"/>
<dbReference type="InterPro" id="IPR011011">
    <property type="entry name" value="Znf_FYVE_PHD"/>
</dbReference>
<accession>A0A6G0W859</accession>
<keyword evidence="3" id="KW-0862">Zinc</keyword>
<name>A0A6G0W859_9STRA</name>
<keyword evidence="1" id="KW-0479">Metal-binding</keyword>
<protein>
    <recommendedName>
        <fullName evidence="5">FYVE-type domain-containing protein</fullName>
    </recommendedName>
</protein>
<dbReference type="InterPro" id="IPR023393">
    <property type="entry name" value="START-like_dom_sf"/>
</dbReference>
<dbReference type="PANTHER" id="PTHR13510:SF44">
    <property type="entry name" value="RABENOSYN-5"/>
    <property type="match status" value="1"/>
</dbReference>
<evidence type="ECO:0000313" key="6">
    <source>
        <dbReference type="EMBL" id="KAF0723261.1"/>
    </source>
</evidence>
<evidence type="ECO:0000256" key="3">
    <source>
        <dbReference type="ARBA" id="ARBA00022833"/>
    </source>
</evidence>
<evidence type="ECO:0000256" key="1">
    <source>
        <dbReference type="ARBA" id="ARBA00022723"/>
    </source>
</evidence>
<dbReference type="PANTHER" id="PTHR13510">
    <property type="entry name" value="FYVE-FINGER-CONTAINING RAB5 EFFECTOR PROTEIN RABENOSYN-5-RELATED"/>
    <property type="match status" value="1"/>
</dbReference>
<evidence type="ECO:0000259" key="5">
    <source>
        <dbReference type="PROSITE" id="PS50178"/>
    </source>
</evidence>
<evidence type="ECO:0000313" key="7">
    <source>
        <dbReference type="Proteomes" id="UP000481153"/>
    </source>
</evidence>
<evidence type="ECO:0000256" key="2">
    <source>
        <dbReference type="ARBA" id="ARBA00022771"/>
    </source>
</evidence>
<dbReference type="CDD" id="cd00065">
    <property type="entry name" value="FYVE_like_SF"/>
    <property type="match status" value="1"/>
</dbReference>
<evidence type="ECO:0000256" key="4">
    <source>
        <dbReference type="PROSITE-ProRule" id="PRU00091"/>
    </source>
</evidence>
<keyword evidence="7" id="KW-1185">Reference proteome</keyword>
<dbReference type="Gene3D" id="3.30.530.20">
    <property type="match status" value="1"/>
</dbReference>
<organism evidence="6 7">
    <name type="scientific">Aphanomyces euteiches</name>
    <dbReference type="NCBI Taxonomy" id="100861"/>
    <lineage>
        <taxon>Eukaryota</taxon>
        <taxon>Sar</taxon>
        <taxon>Stramenopiles</taxon>
        <taxon>Oomycota</taxon>
        <taxon>Saprolegniomycetes</taxon>
        <taxon>Saprolegniales</taxon>
        <taxon>Verrucalvaceae</taxon>
        <taxon>Aphanomyces</taxon>
    </lineage>
</organism>
<dbReference type="Pfam" id="PF01363">
    <property type="entry name" value="FYVE"/>
    <property type="match status" value="1"/>
</dbReference>
<keyword evidence="2 4" id="KW-0863">Zinc-finger</keyword>
<dbReference type="InterPro" id="IPR000306">
    <property type="entry name" value="Znf_FYVE"/>
</dbReference>
<dbReference type="GO" id="GO:0008270">
    <property type="term" value="F:zinc ion binding"/>
    <property type="evidence" value="ECO:0007669"/>
    <property type="project" value="UniProtKB-KW"/>
</dbReference>
<reference evidence="6 7" key="1">
    <citation type="submission" date="2019-07" db="EMBL/GenBank/DDBJ databases">
        <title>Genomics analysis of Aphanomyces spp. identifies a new class of oomycete effector associated with host adaptation.</title>
        <authorList>
            <person name="Gaulin E."/>
        </authorList>
    </citation>
    <scope>NUCLEOTIDE SEQUENCE [LARGE SCALE GENOMIC DNA]</scope>
    <source>
        <strain evidence="6 7">ATCC 201684</strain>
    </source>
</reference>
<dbReference type="SUPFAM" id="SSF55961">
    <property type="entry name" value="Bet v1-like"/>
    <property type="match status" value="1"/>
</dbReference>
<dbReference type="InterPro" id="IPR013083">
    <property type="entry name" value="Znf_RING/FYVE/PHD"/>
</dbReference>
<dbReference type="SMART" id="SM00064">
    <property type="entry name" value="FYVE"/>
    <property type="match status" value="1"/>
</dbReference>
<dbReference type="InterPro" id="IPR017455">
    <property type="entry name" value="Znf_FYVE-rel"/>
</dbReference>
<dbReference type="EMBL" id="VJMJ01000312">
    <property type="protein sequence ID" value="KAF0723261.1"/>
    <property type="molecule type" value="Genomic_DNA"/>
</dbReference>
<sequence>MPGKRPLPLDFFNNPRLSRDTIKRYVDLGKQSAETLIHKAKLRGGAYDWKLHKDESELKIYKQANGGAGPPRYCGVMQVVGTLDEYIDLYRYDTTKQAREYYRRFGGSYVDVALLHTVLPRHPDRPNDSTHIKWCMFKGPLDGLVARRDFVVLETDFEFKVDGKRAWVRSCRSIELAGFPDTRKSLHCLRGSMHDMGQVVVESDRPGYLDMTHVADMELQGAVPSWAIELTFKSWLRSMAEIDRFMRENRLSRSPSLGSSQLTPLDSRSACALCRHKFGLLRKKSNCFKCGDVVCRACNRTWNVKIHGDEFQLQACLSCSLTSTDVVAPWTPHDDSPQPTKTPVEFPLILTMIPERMLLKEEDAVDDDDVVVAVDYSQGIVS</sequence>
<dbReference type="Gene3D" id="3.30.40.10">
    <property type="entry name" value="Zinc/RING finger domain, C3HC4 (zinc finger)"/>
    <property type="match status" value="1"/>
</dbReference>